<dbReference type="InterPro" id="IPR019826">
    <property type="entry name" value="Carboxylesterase_B_AS"/>
</dbReference>
<dbReference type="InterPro" id="IPR019819">
    <property type="entry name" value="Carboxylesterase_B_CS"/>
</dbReference>
<feature type="domain" description="Carboxylesterase type B" evidence="7">
    <location>
        <begin position="25"/>
        <end position="545"/>
    </location>
</feature>
<dbReference type="PROSITE" id="PS00941">
    <property type="entry name" value="CARBOXYLESTERASE_B_2"/>
    <property type="match status" value="1"/>
</dbReference>
<keyword evidence="3 6" id="KW-0378">Hydrolase</keyword>
<evidence type="ECO:0000259" key="7">
    <source>
        <dbReference type="Pfam" id="PF00135"/>
    </source>
</evidence>
<dbReference type="InterPro" id="IPR002018">
    <property type="entry name" value="CarbesteraseB"/>
</dbReference>
<gene>
    <name evidence="9" type="primary">LOC105359729</name>
</gene>
<protein>
    <recommendedName>
        <fullName evidence="6">Carboxylic ester hydrolase</fullName>
        <ecNumber evidence="6">3.1.1.-</ecNumber>
    </recommendedName>
</protein>
<keyword evidence="2" id="KW-0719">Serine esterase</keyword>
<dbReference type="EC" id="3.1.1.-" evidence="6"/>
<dbReference type="PANTHER" id="PTHR11559">
    <property type="entry name" value="CARBOXYLESTERASE"/>
    <property type="match status" value="1"/>
</dbReference>
<evidence type="ECO:0000256" key="1">
    <source>
        <dbReference type="ARBA" id="ARBA00005964"/>
    </source>
</evidence>
<dbReference type="AlphaFoldDB" id="A0AAJ6VLZ3"/>
<dbReference type="GO" id="GO:0052689">
    <property type="term" value="F:carboxylic ester hydrolase activity"/>
    <property type="evidence" value="ECO:0007669"/>
    <property type="project" value="UniProtKB-KW"/>
</dbReference>
<reference evidence="9" key="1">
    <citation type="submission" date="2025-08" db="UniProtKB">
        <authorList>
            <consortium name="RefSeq"/>
        </authorList>
    </citation>
    <scope>IDENTIFICATION</scope>
</reference>
<organism evidence="8 9">
    <name type="scientific">Ceratosolen solmsi marchali</name>
    <dbReference type="NCBI Taxonomy" id="326594"/>
    <lineage>
        <taxon>Eukaryota</taxon>
        <taxon>Metazoa</taxon>
        <taxon>Ecdysozoa</taxon>
        <taxon>Arthropoda</taxon>
        <taxon>Hexapoda</taxon>
        <taxon>Insecta</taxon>
        <taxon>Pterygota</taxon>
        <taxon>Neoptera</taxon>
        <taxon>Endopterygota</taxon>
        <taxon>Hymenoptera</taxon>
        <taxon>Apocrita</taxon>
        <taxon>Proctotrupomorpha</taxon>
        <taxon>Chalcidoidea</taxon>
        <taxon>Agaonidae</taxon>
        <taxon>Agaoninae</taxon>
        <taxon>Ceratosolen</taxon>
    </lineage>
</organism>
<sequence>MMMRFVGSIFIIATLYLVRSDNDLPRVKTPLGNIQGYYKISEYGKLYEAYEGIPYALPPVGKLRFESPQSIPAWPGEIKATKLSHQCLQYNHKPYHLAGEYVIGAEDCLYLNIYIPEREDETFLLPVIFWIHGGAFIHGSGNIFGGKFLIDKNIILVTINYRLGPLGFLSTDDDIVSGNMGLKDQSMALRWIHDNIEFFGGDSKKITLIGLSAGAASVHYHYLSPLSVGLFQNGMSISGTALDCWAQTENSSEKAKKLGTLMGCPTERTNEMVECLRQRPGRVIVQAVKDFMPWLYNPFSPFGPVIEKASDNAFISRSPVLIVQSGDVMDVPWITGVTSEEGLYPVAEFAVNRQLWKELNENWELLAPHLLDFNYTLSQVMHAEIAIKIRNHYMQHNSFNQQNIKPVIKMVGDRLFVIDAEKAARMQAKVNKSPVWFYYFTYRSAESLSDLYSGTTQNFGVSHADDAYLVIENPMINPTITKSDRAMQSDLLHLWTSYANKGVQDFSPEWKKVDPSETNFNYLHISGPGKFKMEESINFGEKQFWNSINFIENVQKSNYIKNEL</sequence>
<dbReference type="PROSITE" id="PS00122">
    <property type="entry name" value="CARBOXYLESTERASE_B_1"/>
    <property type="match status" value="1"/>
</dbReference>
<dbReference type="InterPro" id="IPR029058">
    <property type="entry name" value="AB_hydrolase_fold"/>
</dbReference>
<evidence type="ECO:0000256" key="5">
    <source>
        <dbReference type="ARBA" id="ARBA00023180"/>
    </source>
</evidence>
<keyword evidence="6" id="KW-0732">Signal</keyword>
<feature type="signal peptide" evidence="6">
    <location>
        <begin position="1"/>
        <end position="20"/>
    </location>
</feature>
<keyword evidence="8" id="KW-1185">Reference proteome</keyword>
<evidence type="ECO:0000256" key="2">
    <source>
        <dbReference type="ARBA" id="ARBA00022487"/>
    </source>
</evidence>
<dbReference type="Gene3D" id="3.40.50.1820">
    <property type="entry name" value="alpha/beta hydrolase"/>
    <property type="match status" value="1"/>
</dbReference>
<evidence type="ECO:0000313" key="9">
    <source>
        <dbReference type="RefSeq" id="XP_011494688.1"/>
    </source>
</evidence>
<name>A0AAJ6VLZ3_9HYME</name>
<dbReference type="InterPro" id="IPR050309">
    <property type="entry name" value="Type-B_Carboxylest/Lipase"/>
</dbReference>
<evidence type="ECO:0000256" key="6">
    <source>
        <dbReference type="RuleBase" id="RU361235"/>
    </source>
</evidence>
<feature type="chain" id="PRO_5042313919" description="Carboxylic ester hydrolase" evidence="6">
    <location>
        <begin position="21"/>
        <end position="564"/>
    </location>
</feature>
<dbReference type="KEGG" id="csol:105359729"/>
<dbReference type="Proteomes" id="UP000695007">
    <property type="component" value="Unplaced"/>
</dbReference>
<evidence type="ECO:0000256" key="4">
    <source>
        <dbReference type="ARBA" id="ARBA00023157"/>
    </source>
</evidence>
<dbReference type="RefSeq" id="XP_011494688.1">
    <property type="nucleotide sequence ID" value="XM_011496386.1"/>
</dbReference>
<keyword evidence="5" id="KW-0325">Glycoprotein</keyword>
<dbReference type="GeneID" id="105359729"/>
<dbReference type="Pfam" id="PF00135">
    <property type="entry name" value="COesterase"/>
    <property type="match status" value="1"/>
</dbReference>
<evidence type="ECO:0000256" key="3">
    <source>
        <dbReference type="ARBA" id="ARBA00022801"/>
    </source>
</evidence>
<accession>A0AAJ6VLZ3</accession>
<keyword evidence="4" id="KW-1015">Disulfide bond</keyword>
<comment type="similarity">
    <text evidence="1 6">Belongs to the type-B carboxylesterase/lipase family.</text>
</comment>
<evidence type="ECO:0000313" key="8">
    <source>
        <dbReference type="Proteomes" id="UP000695007"/>
    </source>
</evidence>
<proteinExistence type="inferred from homology"/>
<dbReference type="SUPFAM" id="SSF53474">
    <property type="entry name" value="alpha/beta-Hydrolases"/>
    <property type="match status" value="1"/>
</dbReference>